<accession>A0A091DPU9</accession>
<reference evidence="1 2" key="1">
    <citation type="submission" date="2013-11" db="EMBL/GenBank/DDBJ databases">
        <title>The Damaraland mole rat (Fukomys damarensis) genome and evolution of African mole rats.</title>
        <authorList>
            <person name="Gladyshev V.N."/>
            <person name="Fang X."/>
        </authorList>
    </citation>
    <scope>NUCLEOTIDE SEQUENCE [LARGE SCALE GENOMIC DNA]</scope>
    <source>
        <tissue evidence="1">Liver</tissue>
    </source>
</reference>
<dbReference type="Proteomes" id="UP000028990">
    <property type="component" value="Unassembled WGS sequence"/>
</dbReference>
<name>A0A091DPU9_FUKDA</name>
<dbReference type="AlphaFoldDB" id="A0A091DPU9"/>
<sequence length="149" mass="16819">MVHVNTQQSESSAGSTPSHTVRFTDLNIEISLNSGTYVLKWSSGFGIYDYRARKVKLMCKLKSTGRVSTTNKKKQLQINILGEKSTTVDTRCQNTGDKYVRQQTHVVALHVLTSSGAHQCLRVNKQQCRKNETVQNKSYIEADIKIKEK</sequence>
<protein>
    <submittedName>
        <fullName evidence="1">Uncharacterized protein</fullName>
    </submittedName>
</protein>
<organism evidence="1 2">
    <name type="scientific">Fukomys damarensis</name>
    <name type="common">Damaraland mole rat</name>
    <name type="synonym">Cryptomys damarensis</name>
    <dbReference type="NCBI Taxonomy" id="885580"/>
    <lineage>
        <taxon>Eukaryota</taxon>
        <taxon>Metazoa</taxon>
        <taxon>Chordata</taxon>
        <taxon>Craniata</taxon>
        <taxon>Vertebrata</taxon>
        <taxon>Euteleostomi</taxon>
        <taxon>Mammalia</taxon>
        <taxon>Eutheria</taxon>
        <taxon>Euarchontoglires</taxon>
        <taxon>Glires</taxon>
        <taxon>Rodentia</taxon>
        <taxon>Hystricomorpha</taxon>
        <taxon>Bathyergidae</taxon>
        <taxon>Fukomys</taxon>
    </lineage>
</organism>
<gene>
    <name evidence="1" type="ORF">H920_06064</name>
</gene>
<evidence type="ECO:0000313" key="1">
    <source>
        <dbReference type="EMBL" id="KFO32503.1"/>
    </source>
</evidence>
<proteinExistence type="predicted"/>
<keyword evidence="2" id="KW-1185">Reference proteome</keyword>
<evidence type="ECO:0000313" key="2">
    <source>
        <dbReference type="Proteomes" id="UP000028990"/>
    </source>
</evidence>
<dbReference type="EMBL" id="KN122157">
    <property type="protein sequence ID" value="KFO32503.1"/>
    <property type="molecule type" value="Genomic_DNA"/>
</dbReference>